<name>A0AAD1C7B4_STRIT</name>
<reference evidence="1 2" key="1">
    <citation type="journal article" date="2017" name="Infect. Immun.">
        <title>Characterization of the Pathogenicity of Streptococcus intermedius TYG1620 Isolated from a Human Brain Abscess Based on the Complete Genome Sequence with Transcriptome Analysis and Transposon Mutagenesis in a Murine Subcutaneous Abscess Model.</title>
        <authorList>
            <person name="Hasegawa N."/>
            <person name="Sekizuka T."/>
            <person name="Sugi Y."/>
            <person name="Kawakami N."/>
            <person name="Ogasawara Y."/>
            <person name="Kato K."/>
            <person name="Yamashita A."/>
            <person name="Takeuchi F."/>
            <person name="Kuroda M."/>
        </authorList>
    </citation>
    <scope>NUCLEOTIDE SEQUENCE [LARGE SCALE GENOMIC DNA]</scope>
    <source>
        <strain evidence="1 2">TYG1620</strain>
    </source>
</reference>
<accession>A0AAD1C7B4</accession>
<dbReference type="AlphaFoldDB" id="A0AAD1C7B4"/>
<sequence>MGGENLVSSYRAFYKNAQTVAAFLKDSPAIKEVLYPRKSGMISFKVKDETDFRIC</sequence>
<dbReference type="EMBL" id="AP014880">
    <property type="protein sequence ID" value="BAW16524.1"/>
    <property type="molecule type" value="Genomic_DNA"/>
</dbReference>
<dbReference type="Proteomes" id="UP000217792">
    <property type="component" value="Chromosome"/>
</dbReference>
<organism evidence="1 2">
    <name type="scientific">Streptococcus intermedius</name>
    <dbReference type="NCBI Taxonomy" id="1338"/>
    <lineage>
        <taxon>Bacteria</taxon>
        <taxon>Bacillati</taxon>
        <taxon>Bacillota</taxon>
        <taxon>Bacilli</taxon>
        <taxon>Lactobacillales</taxon>
        <taxon>Streptococcaceae</taxon>
        <taxon>Streptococcus</taxon>
        <taxon>Streptococcus anginosus group</taxon>
    </lineage>
</organism>
<protein>
    <submittedName>
        <fullName evidence="1">Uncharacterized protein</fullName>
    </submittedName>
</protein>
<proteinExistence type="predicted"/>
<evidence type="ECO:0000313" key="1">
    <source>
        <dbReference type="EMBL" id="BAW16524.1"/>
    </source>
</evidence>
<gene>
    <name evidence="1" type="ORF">SITYG_05380</name>
</gene>
<evidence type="ECO:0000313" key="2">
    <source>
        <dbReference type="Proteomes" id="UP000217792"/>
    </source>
</evidence>